<sequence>MNPLRHSATALALLLALAGVARPVCAQATTQGDVLVLTTGGTIASRATGPMTDGASLVRGIPALATVASVRVDEVFRVPSSQMTPPDWLRLVKRINAELASAPRLRGVVVTHGTDTMEETAFFLNLTVRDARPVVVVGSMRGGDEVSADGPANILNGVRVAVSESAKGQGVLVVLNEDISAARDVWKTDNRRVDTFRSPERGFLGAADPDSVVFFRRTVQPHTTTSEFDVTRLETLPAVEILTDYAGFDSTVMRAAIERRPRGIVFTSFAGGRLSGGGQAAVRMAGAAGIPVVVASRVPGGRIVGAPHSGLPRILARDLPPHKARVLLMLALTRTTDRAGLQQIFDRY</sequence>
<dbReference type="PROSITE" id="PS00144">
    <property type="entry name" value="ASN_GLN_ASE_1"/>
    <property type="match status" value="1"/>
</dbReference>
<feature type="active site" description="O-isoaspartyl threonine intermediate" evidence="3">
    <location>
        <position position="42"/>
    </location>
</feature>
<dbReference type="InterPro" id="IPR006034">
    <property type="entry name" value="Asparaginase/glutaminase-like"/>
</dbReference>
<evidence type="ECO:0000256" key="2">
    <source>
        <dbReference type="ARBA" id="ARBA00022801"/>
    </source>
</evidence>
<dbReference type="Pfam" id="PF00710">
    <property type="entry name" value="Asparaginase"/>
    <property type="match status" value="1"/>
</dbReference>
<proteinExistence type="inferred from homology"/>
<evidence type="ECO:0000313" key="11">
    <source>
        <dbReference type="Proteomes" id="UP000076404"/>
    </source>
</evidence>
<evidence type="ECO:0000256" key="1">
    <source>
        <dbReference type="ARBA" id="ARBA00010518"/>
    </source>
</evidence>
<dbReference type="Gene3D" id="3.40.50.1170">
    <property type="entry name" value="L-asparaginase, N-terminal domain"/>
    <property type="match status" value="1"/>
</dbReference>
<dbReference type="STRING" id="1379270.GEMMAAP_01770"/>
<dbReference type="SMART" id="SM00870">
    <property type="entry name" value="Asparaginase"/>
    <property type="match status" value="1"/>
</dbReference>
<feature type="signal peptide" evidence="7">
    <location>
        <begin position="1"/>
        <end position="26"/>
    </location>
</feature>
<feature type="domain" description="Asparaginase/glutaminase C-terminal" evidence="9">
    <location>
        <begin position="239"/>
        <end position="345"/>
    </location>
</feature>
<dbReference type="InterPro" id="IPR004550">
    <property type="entry name" value="AsnASE_II"/>
</dbReference>
<dbReference type="eggNOG" id="COG0252">
    <property type="taxonomic scope" value="Bacteria"/>
</dbReference>
<dbReference type="GO" id="GO:0006528">
    <property type="term" value="P:asparagine metabolic process"/>
    <property type="evidence" value="ECO:0007669"/>
    <property type="project" value="InterPro"/>
</dbReference>
<dbReference type="EMBL" id="CP011454">
    <property type="protein sequence ID" value="AMW03915.1"/>
    <property type="molecule type" value="Genomic_DNA"/>
</dbReference>
<feature type="binding site" evidence="4">
    <location>
        <begin position="114"/>
        <end position="115"/>
    </location>
    <ligand>
        <name>substrate</name>
    </ligand>
</feature>
<dbReference type="FunFam" id="3.40.50.1170:FF:000001">
    <property type="entry name" value="L-asparaginase 2"/>
    <property type="match status" value="1"/>
</dbReference>
<dbReference type="InterPro" id="IPR040919">
    <property type="entry name" value="Asparaginase_C"/>
</dbReference>
<dbReference type="InterPro" id="IPR036152">
    <property type="entry name" value="Asp/glu_Ase-like_sf"/>
</dbReference>
<keyword evidence="11" id="KW-1185">Reference proteome</keyword>
<dbReference type="PIRSF" id="PIRSF001220">
    <property type="entry name" value="L-ASNase_gatD"/>
    <property type="match status" value="1"/>
</dbReference>
<dbReference type="InterPro" id="IPR027474">
    <property type="entry name" value="L-asparaginase_N"/>
</dbReference>
<dbReference type="Gene3D" id="3.40.50.40">
    <property type="match status" value="1"/>
</dbReference>
<evidence type="ECO:0000256" key="6">
    <source>
        <dbReference type="PROSITE-ProRule" id="PRU10100"/>
    </source>
</evidence>
<dbReference type="SUPFAM" id="SSF53774">
    <property type="entry name" value="Glutaminase/Asparaginase"/>
    <property type="match status" value="1"/>
</dbReference>
<dbReference type="RefSeq" id="WP_075071384.1">
    <property type="nucleotide sequence ID" value="NZ_CP011454.1"/>
</dbReference>
<feature type="active site" evidence="5">
    <location>
        <position position="42"/>
    </location>
</feature>
<dbReference type="Proteomes" id="UP000076404">
    <property type="component" value="Chromosome"/>
</dbReference>
<dbReference type="InterPro" id="IPR037152">
    <property type="entry name" value="L-asparaginase_N_sf"/>
</dbReference>
<feature type="chain" id="PRO_5007506382" description="L-asparaginase" evidence="7">
    <location>
        <begin position="27"/>
        <end position="348"/>
    </location>
</feature>
<name>A0A143BH17_9BACT</name>
<reference evidence="10 11" key="2">
    <citation type="journal article" date="2016" name="Environ. Microbiol. Rep.">
        <title>Metagenomic evidence for the presence of phototrophic Gemmatimonadetes bacteria in diverse environments.</title>
        <authorList>
            <person name="Zeng Y."/>
            <person name="Baumbach J."/>
            <person name="Barbosa E.G."/>
            <person name="Azevedo V."/>
            <person name="Zhang C."/>
            <person name="Koblizek M."/>
        </authorList>
    </citation>
    <scope>NUCLEOTIDE SEQUENCE [LARGE SCALE GENOMIC DNA]</scope>
    <source>
        <strain evidence="10 11">AP64</strain>
    </source>
</reference>
<evidence type="ECO:0000256" key="3">
    <source>
        <dbReference type="PIRSR" id="PIRSR001220-1"/>
    </source>
</evidence>
<evidence type="ECO:0000259" key="9">
    <source>
        <dbReference type="Pfam" id="PF17763"/>
    </source>
</evidence>
<dbReference type="PIRSF" id="PIRSF500176">
    <property type="entry name" value="L_ASNase"/>
    <property type="match status" value="1"/>
</dbReference>
<dbReference type="InterPro" id="IPR027473">
    <property type="entry name" value="L-asparaginase_C"/>
</dbReference>
<dbReference type="PANTHER" id="PTHR11707">
    <property type="entry name" value="L-ASPARAGINASE"/>
    <property type="match status" value="1"/>
</dbReference>
<dbReference type="KEGG" id="gph:GEMMAAP_01770"/>
<feature type="domain" description="L-asparaginase N-terminal" evidence="8">
    <location>
        <begin position="34"/>
        <end position="217"/>
    </location>
</feature>
<evidence type="ECO:0000256" key="4">
    <source>
        <dbReference type="PIRSR" id="PIRSR001220-2"/>
    </source>
</evidence>
<dbReference type="CDD" id="cd08964">
    <property type="entry name" value="L-asparaginase_II"/>
    <property type="match status" value="1"/>
</dbReference>
<evidence type="ECO:0008006" key="12">
    <source>
        <dbReference type="Google" id="ProtNLM"/>
    </source>
</evidence>
<dbReference type="InterPro" id="IPR020827">
    <property type="entry name" value="Asparaginase/glutaminase_AS1"/>
</dbReference>
<protein>
    <recommendedName>
        <fullName evidence="12">L-asparaginase</fullName>
    </recommendedName>
</protein>
<keyword evidence="2" id="KW-0378">Hydrolase</keyword>
<dbReference type="AlphaFoldDB" id="A0A143BH17"/>
<organism evidence="10 11">
    <name type="scientific">Gemmatimonas phototrophica</name>
    <dbReference type="NCBI Taxonomy" id="1379270"/>
    <lineage>
        <taxon>Bacteria</taxon>
        <taxon>Pseudomonadati</taxon>
        <taxon>Gemmatimonadota</taxon>
        <taxon>Gemmatimonadia</taxon>
        <taxon>Gemmatimonadales</taxon>
        <taxon>Gemmatimonadaceae</taxon>
        <taxon>Gemmatimonas</taxon>
    </lineage>
</organism>
<accession>A0A143BH17</accession>
<dbReference type="PROSITE" id="PS00917">
    <property type="entry name" value="ASN_GLN_ASE_2"/>
    <property type="match status" value="1"/>
</dbReference>
<dbReference type="PROSITE" id="PS51732">
    <property type="entry name" value="ASN_GLN_ASE_3"/>
    <property type="match status" value="1"/>
</dbReference>
<evidence type="ECO:0000256" key="5">
    <source>
        <dbReference type="PROSITE-ProRule" id="PRU10099"/>
    </source>
</evidence>
<dbReference type="PANTHER" id="PTHR11707:SF28">
    <property type="entry name" value="60 KDA LYSOPHOSPHOLIPASE"/>
    <property type="match status" value="1"/>
</dbReference>
<reference evidence="10 11" key="1">
    <citation type="journal article" date="2014" name="Proc. Natl. Acad. Sci. U.S.A.">
        <title>Functional type 2 photosynthetic reaction centers found in the rare bacterial phylum Gemmatimonadetes.</title>
        <authorList>
            <person name="Zeng Y."/>
            <person name="Feng F."/>
            <person name="Medova H."/>
            <person name="Dean J."/>
            <person name="Koblizek M."/>
        </authorList>
    </citation>
    <scope>NUCLEOTIDE SEQUENCE [LARGE SCALE GENOMIC DNA]</scope>
    <source>
        <strain evidence="10 11">AP64</strain>
    </source>
</reference>
<keyword evidence="7" id="KW-0732">Signal</keyword>
<dbReference type="PRINTS" id="PR00139">
    <property type="entry name" value="ASNGLNASE"/>
</dbReference>
<dbReference type="InterPro" id="IPR027475">
    <property type="entry name" value="Asparaginase/glutaminase_AS2"/>
</dbReference>
<dbReference type="Pfam" id="PF17763">
    <property type="entry name" value="Asparaginase_C"/>
    <property type="match status" value="1"/>
</dbReference>
<evidence type="ECO:0000313" key="10">
    <source>
        <dbReference type="EMBL" id="AMW03915.1"/>
    </source>
</evidence>
<feature type="active site" evidence="6">
    <location>
        <position position="114"/>
    </location>
</feature>
<dbReference type="GO" id="GO:0004067">
    <property type="term" value="F:asparaginase activity"/>
    <property type="evidence" value="ECO:0007669"/>
    <property type="project" value="UniProtKB-UniRule"/>
</dbReference>
<feature type="binding site" evidence="4">
    <location>
        <position position="80"/>
    </location>
    <ligand>
        <name>substrate</name>
    </ligand>
</feature>
<evidence type="ECO:0000256" key="7">
    <source>
        <dbReference type="SAM" id="SignalP"/>
    </source>
</evidence>
<dbReference type="OrthoDB" id="9788068at2"/>
<comment type="similarity">
    <text evidence="1">Belongs to the asparaginase 1 family.</text>
</comment>
<gene>
    <name evidence="10" type="ORF">GEMMAAP_01770</name>
</gene>
<evidence type="ECO:0000259" key="8">
    <source>
        <dbReference type="Pfam" id="PF00710"/>
    </source>
</evidence>